<evidence type="ECO:0000256" key="3">
    <source>
        <dbReference type="ARBA" id="ARBA00022544"/>
    </source>
</evidence>
<feature type="domain" description="Spore germination GerAC-like C-terminal" evidence="8">
    <location>
        <begin position="201"/>
        <end position="368"/>
    </location>
</feature>
<evidence type="ECO:0000313" key="11">
    <source>
        <dbReference type="Proteomes" id="UP001225646"/>
    </source>
</evidence>
<comment type="caution">
    <text evidence="10">The sequence shown here is derived from an EMBL/GenBank/DDBJ whole genome shotgun (WGS) entry which is preliminary data.</text>
</comment>
<dbReference type="PANTHER" id="PTHR35789:SF1">
    <property type="entry name" value="SPORE GERMINATION PROTEIN B3"/>
    <property type="match status" value="1"/>
</dbReference>
<keyword evidence="6" id="KW-0564">Palmitate</keyword>
<evidence type="ECO:0000313" key="10">
    <source>
        <dbReference type="EMBL" id="MDQ0162259.1"/>
    </source>
</evidence>
<dbReference type="InterPro" id="IPR038501">
    <property type="entry name" value="Spore_GerAC_C_sf"/>
</dbReference>
<organism evidence="10 11">
    <name type="scientific">Aeribacillus alveayuensis</name>
    <dbReference type="NCBI Taxonomy" id="279215"/>
    <lineage>
        <taxon>Bacteria</taxon>
        <taxon>Bacillati</taxon>
        <taxon>Bacillota</taxon>
        <taxon>Bacilli</taxon>
        <taxon>Bacillales</taxon>
        <taxon>Bacillaceae</taxon>
        <taxon>Aeribacillus</taxon>
    </lineage>
</organism>
<dbReference type="Gene3D" id="3.30.300.210">
    <property type="entry name" value="Nutrient germinant receptor protein C, domain 3"/>
    <property type="match status" value="1"/>
</dbReference>
<keyword evidence="3" id="KW-0309">Germination</keyword>
<evidence type="ECO:0000256" key="2">
    <source>
        <dbReference type="ARBA" id="ARBA00007886"/>
    </source>
</evidence>
<evidence type="ECO:0000256" key="4">
    <source>
        <dbReference type="ARBA" id="ARBA00022729"/>
    </source>
</evidence>
<reference evidence="10 11" key="1">
    <citation type="submission" date="2023-07" db="EMBL/GenBank/DDBJ databases">
        <title>Genomic Encyclopedia of Type Strains, Phase IV (KMG-IV): sequencing the most valuable type-strain genomes for metagenomic binning, comparative biology and taxonomic classification.</title>
        <authorList>
            <person name="Goeker M."/>
        </authorList>
    </citation>
    <scope>NUCLEOTIDE SEQUENCE [LARGE SCALE GENOMIC DNA]</scope>
    <source>
        <strain evidence="10 11">DSM 19092</strain>
    </source>
</reference>
<dbReference type="InterPro" id="IPR046953">
    <property type="entry name" value="Spore_GerAC-like_C"/>
</dbReference>
<name>A0ABT9VMZ2_9BACI</name>
<keyword evidence="11" id="KW-1185">Reference proteome</keyword>
<feature type="domain" description="Spore germination protein N-terminal" evidence="9">
    <location>
        <begin position="22"/>
        <end position="192"/>
    </location>
</feature>
<dbReference type="PROSITE" id="PS51257">
    <property type="entry name" value="PROKAR_LIPOPROTEIN"/>
    <property type="match status" value="1"/>
</dbReference>
<dbReference type="Pfam" id="PF05504">
    <property type="entry name" value="Spore_GerAC"/>
    <property type="match status" value="1"/>
</dbReference>
<comment type="similarity">
    <text evidence="2">Belongs to the GerABKC lipoprotein family.</text>
</comment>
<dbReference type="InterPro" id="IPR057336">
    <property type="entry name" value="GerAC_N"/>
</dbReference>
<gene>
    <name evidence="10" type="ORF">J2S06_001335</name>
</gene>
<evidence type="ECO:0000256" key="6">
    <source>
        <dbReference type="ARBA" id="ARBA00023139"/>
    </source>
</evidence>
<dbReference type="EMBL" id="JAUSTR010000003">
    <property type="protein sequence ID" value="MDQ0162259.1"/>
    <property type="molecule type" value="Genomic_DNA"/>
</dbReference>
<proteinExistence type="inferred from homology"/>
<keyword evidence="4" id="KW-0732">Signal</keyword>
<comment type="subcellular location">
    <subcellularLocation>
        <location evidence="1">Membrane</location>
        <topology evidence="1">Lipid-anchor</topology>
    </subcellularLocation>
</comment>
<keyword evidence="5" id="KW-0472">Membrane</keyword>
<evidence type="ECO:0000259" key="9">
    <source>
        <dbReference type="Pfam" id="PF25198"/>
    </source>
</evidence>
<protein>
    <submittedName>
        <fullName evidence="10">Ger(X)C family germination protein</fullName>
    </submittedName>
</protein>
<accession>A0ABT9VMZ2</accession>
<dbReference type="Pfam" id="PF25198">
    <property type="entry name" value="Spore_GerAC_N"/>
    <property type="match status" value="1"/>
</dbReference>
<evidence type="ECO:0000256" key="5">
    <source>
        <dbReference type="ARBA" id="ARBA00023136"/>
    </source>
</evidence>
<keyword evidence="7" id="KW-0449">Lipoprotein</keyword>
<evidence type="ECO:0000259" key="8">
    <source>
        <dbReference type="Pfam" id="PF05504"/>
    </source>
</evidence>
<evidence type="ECO:0000256" key="7">
    <source>
        <dbReference type="ARBA" id="ARBA00023288"/>
    </source>
</evidence>
<dbReference type="PANTHER" id="PTHR35789">
    <property type="entry name" value="SPORE GERMINATION PROTEIN B3"/>
    <property type="match status" value="1"/>
</dbReference>
<dbReference type="NCBIfam" id="TIGR02887">
    <property type="entry name" value="spore_ger_x_C"/>
    <property type="match status" value="1"/>
</dbReference>
<evidence type="ECO:0000256" key="1">
    <source>
        <dbReference type="ARBA" id="ARBA00004635"/>
    </source>
</evidence>
<dbReference type="InterPro" id="IPR008844">
    <property type="entry name" value="Spore_GerAC-like"/>
</dbReference>
<dbReference type="Proteomes" id="UP001225646">
    <property type="component" value="Unassembled WGS sequence"/>
</dbReference>
<dbReference type="RefSeq" id="WP_419151747.1">
    <property type="nucleotide sequence ID" value="NZ_JAUSTR010000003.1"/>
</dbReference>
<sequence>MNESRILLVIFIILTLLTGCWDQKTLKHSKFMSIIGFDIIDDQKYFVTTAINLFKEMGEAKEQMSEIVMGEGYTVKDGFLSLDQMISDEPLPMKLNSILVSEDVARKDVYQVLDTFFRTPESPLGAKIIVVEGKASDVIQVKKVGETNIGDHLRDLMISAEDDSLIPKQTALFTFSSLFDPGKSIVLPFIKLAQGKIELGGLALFHQKQMNGKLSSKETQIFMLLADKIDQNMIFTEKINLQDQHHEGVYITIEVKDMNRKLSVKAKDPNDIKVMIDVQLEAEIIEFPSDQLESNKLIEKINQVLTEKLTKNAEKVVNTLLDANCDAFGVGRELIAYHTEIWDQLDWEKAYPSIKIQPKIKVDIRKTGIIK</sequence>